<dbReference type="CDD" id="cd00882">
    <property type="entry name" value="Ras_like_GTPase"/>
    <property type="match status" value="1"/>
</dbReference>
<evidence type="ECO:0000256" key="2">
    <source>
        <dbReference type="ARBA" id="ARBA00022741"/>
    </source>
</evidence>
<reference evidence="5" key="1">
    <citation type="submission" date="2018-06" db="EMBL/GenBank/DDBJ databases">
        <authorList>
            <person name="Zhirakovskaya E."/>
        </authorList>
    </citation>
    <scope>NUCLEOTIDE SEQUENCE</scope>
</reference>
<keyword evidence="3" id="KW-0378">Hydrolase</keyword>
<dbReference type="SUPFAM" id="SSF52540">
    <property type="entry name" value="P-loop containing nucleoside triphosphate hydrolases"/>
    <property type="match status" value="1"/>
</dbReference>
<dbReference type="GO" id="GO:0005525">
    <property type="term" value="F:GTP binding"/>
    <property type="evidence" value="ECO:0007669"/>
    <property type="project" value="UniProtKB-KW"/>
</dbReference>
<dbReference type="PANTHER" id="PTHR42708:SF1">
    <property type="entry name" value="GLIDING MOTILITY PROTEIN MGLA"/>
    <property type="match status" value="1"/>
</dbReference>
<keyword evidence="2" id="KW-0547">Nucleotide-binding</keyword>
<dbReference type="PANTHER" id="PTHR42708">
    <property type="entry name" value="ATP/GTP-BINDING PROTEIN-RELATED"/>
    <property type="match status" value="1"/>
</dbReference>
<organism evidence="5">
    <name type="scientific">hydrothermal vent metagenome</name>
    <dbReference type="NCBI Taxonomy" id="652676"/>
    <lineage>
        <taxon>unclassified sequences</taxon>
        <taxon>metagenomes</taxon>
        <taxon>ecological metagenomes</taxon>
    </lineage>
</organism>
<dbReference type="InterPro" id="IPR004130">
    <property type="entry name" value="Gpn"/>
</dbReference>
<evidence type="ECO:0000256" key="4">
    <source>
        <dbReference type="ARBA" id="ARBA00023134"/>
    </source>
</evidence>
<evidence type="ECO:0000313" key="5">
    <source>
        <dbReference type="EMBL" id="VAW51714.1"/>
    </source>
</evidence>
<evidence type="ECO:0000256" key="3">
    <source>
        <dbReference type="ARBA" id="ARBA00022801"/>
    </source>
</evidence>
<proteinExistence type="inferred from homology"/>
<dbReference type="GO" id="GO:0016787">
    <property type="term" value="F:hydrolase activity"/>
    <property type="evidence" value="ECO:0007669"/>
    <property type="project" value="UniProtKB-KW"/>
</dbReference>
<dbReference type="EMBL" id="UOFE01000022">
    <property type="protein sequence ID" value="VAW51714.1"/>
    <property type="molecule type" value="Genomic_DNA"/>
</dbReference>
<keyword evidence="4" id="KW-0342">GTP-binding</keyword>
<comment type="similarity">
    <text evidence="1">Belongs to the GPN-loop GTPase family.</text>
</comment>
<evidence type="ECO:0000256" key="1">
    <source>
        <dbReference type="ARBA" id="ARBA00005290"/>
    </source>
</evidence>
<gene>
    <name evidence="5" type="ORF">MNBD_GAMMA05-27</name>
</gene>
<dbReference type="InterPro" id="IPR027417">
    <property type="entry name" value="P-loop_NTPase"/>
</dbReference>
<dbReference type="Gene3D" id="3.40.50.300">
    <property type="entry name" value="P-loop containing nucleotide triphosphate hydrolases"/>
    <property type="match status" value="1"/>
</dbReference>
<accession>A0A3B0X721</accession>
<name>A0A3B0X721_9ZZZZ</name>
<dbReference type="AlphaFoldDB" id="A0A3B0X721"/>
<sequence length="179" mass="20047">MLEQQKIIFTGPVGAGKTTAISAICDGENMQTEALATDETADIKENTTVAMDYGTLKLDDGNTVHLYGTPGQDRFDFMWDILTKSGIGLVLLIDNTRDDPLEDMANYINSFKDFISEHEIVIGVNRYAEVNRPGLYSYHTKLEELGMRPPIFEVDSRDRNDIKILLMALLAMLDPALKR</sequence>
<dbReference type="InterPro" id="IPR052705">
    <property type="entry name" value="Gliding_Motility_GTPase"/>
</dbReference>
<protein>
    <submittedName>
        <fullName evidence="5">Putative ATP/GTP-binding protein</fullName>
    </submittedName>
</protein>
<dbReference type="Pfam" id="PF03029">
    <property type="entry name" value="ATP_bind_1"/>
    <property type="match status" value="1"/>
</dbReference>